<keyword evidence="1" id="KW-1133">Transmembrane helix</keyword>
<feature type="transmembrane region" description="Helical" evidence="1">
    <location>
        <begin position="20"/>
        <end position="40"/>
    </location>
</feature>
<dbReference type="AlphaFoldDB" id="A0A1B7MYT5"/>
<keyword evidence="1" id="KW-0812">Transmembrane</keyword>
<dbReference type="InParanoid" id="A0A1B7MYT5"/>
<name>A0A1B7MYT5_9AGAM</name>
<dbReference type="Proteomes" id="UP000092154">
    <property type="component" value="Unassembled WGS sequence"/>
</dbReference>
<protein>
    <recommendedName>
        <fullName evidence="2">DUF6533 domain-containing protein</fullName>
    </recommendedName>
</protein>
<keyword evidence="1" id="KW-0472">Membrane</keyword>
<feature type="domain" description="DUF6533" evidence="2">
    <location>
        <begin position="22"/>
        <end position="46"/>
    </location>
</feature>
<dbReference type="OrthoDB" id="3349377at2759"/>
<dbReference type="InterPro" id="IPR045340">
    <property type="entry name" value="DUF6533"/>
</dbReference>
<gene>
    <name evidence="3" type="ORF">K503DRAFT_783422</name>
</gene>
<dbReference type="Pfam" id="PF20151">
    <property type="entry name" value="DUF6533"/>
    <property type="match status" value="1"/>
</dbReference>
<evidence type="ECO:0000313" key="3">
    <source>
        <dbReference type="EMBL" id="OAX37721.1"/>
    </source>
</evidence>
<organism evidence="3 4">
    <name type="scientific">Rhizopogon vinicolor AM-OR11-026</name>
    <dbReference type="NCBI Taxonomy" id="1314800"/>
    <lineage>
        <taxon>Eukaryota</taxon>
        <taxon>Fungi</taxon>
        <taxon>Dikarya</taxon>
        <taxon>Basidiomycota</taxon>
        <taxon>Agaricomycotina</taxon>
        <taxon>Agaricomycetes</taxon>
        <taxon>Agaricomycetidae</taxon>
        <taxon>Boletales</taxon>
        <taxon>Suillineae</taxon>
        <taxon>Rhizopogonaceae</taxon>
        <taxon>Rhizopogon</taxon>
    </lineage>
</organism>
<keyword evidence="4" id="KW-1185">Reference proteome</keyword>
<reference evidence="3 4" key="1">
    <citation type="submission" date="2016-06" db="EMBL/GenBank/DDBJ databases">
        <title>Comparative genomics of the ectomycorrhizal sister species Rhizopogon vinicolor and Rhizopogon vesiculosus (Basidiomycota: Boletales) reveals a divergence of the mating type B locus.</title>
        <authorList>
            <consortium name="DOE Joint Genome Institute"/>
            <person name="Mujic A.B."/>
            <person name="Kuo A."/>
            <person name="Tritt A."/>
            <person name="Lipzen A."/>
            <person name="Chen C."/>
            <person name="Johnson J."/>
            <person name="Sharma A."/>
            <person name="Barry K."/>
            <person name="Grigoriev I.V."/>
            <person name="Spatafora J.W."/>
        </authorList>
    </citation>
    <scope>NUCLEOTIDE SEQUENCE [LARGE SCALE GENOMIC DNA]</scope>
    <source>
        <strain evidence="3 4">AM-OR11-026</strain>
    </source>
</reference>
<proteinExistence type="predicted"/>
<evidence type="ECO:0000313" key="4">
    <source>
        <dbReference type="Proteomes" id="UP000092154"/>
    </source>
</evidence>
<dbReference type="EMBL" id="KV448335">
    <property type="protein sequence ID" value="OAX37721.1"/>
    <property type="molecule type" value="Genomic_DNA"/>
</dbReference>
<accession>A0A1B7MYT5</accession>
<evidence type="ECO:0000259" key="2">
    <source>
        <dbReference type="Pfam" id="PF20151"/>
    </source>
</evidence>
<sequence>MTLVSNEPIWWPTISLARGLSYYQVAFMIVVVYDWVLTFGQEARYIGIMFALYHAANIPTISFTDALTALQIANVGKMPTSAVWIAGKHFQELQRTSTGWAVGDCFTVLIKTLLRKLRNSFVAMSFLHLIFDVSPKISELPPVGYEIFVCVLAIAQKVQMAVLGPRLILGLREYHAELVVNSDERTVMTSIAFQEHIHT</sequence>
<evidence type="ECO:0000256" key="1">
    <source>
        <dbReference type="SAM" id="Phobius"/>
    </source>
</evidence>